<sequence>MRKIYFLVFLLTGLLVLENGFSSKGNDIQVSSKTANLETASFFPTNFGTDVIAAPTAIDTLNWKLLGMIKFVKKPDKEYGEVMYPVISPLLKQKNKKRIAMTGFIVPIDNVSFALSKNVFASCFFCGAAGPETIMGIKFRGATPKLKTDQYVTLEGNFRINENDVEDWIYHIEDAVIVKGK</sequence>
<evidence type="ECO:0008006" key="3">
    <source>
        <dbReference type="Google" id="ProtNLM"/>
    </source>
</evidence>
<organism evidence="1 2">
    <name type="scientific">Flavobacterium arsenatis</name>
    <dbReference type="NCBI Taxonomy" id="1484332"/>
    <lineage>
        <taxon>Bacteria</taxon>
        <taxon>Pseudomonadati</taxon>
        <taxon>Bacteroidota</taxon>
        <taxon>Flavobacteriia</taxon>
        <taxon>Flavobacteriales</taxon>
        <taxon>Flavobacteriaceae</taxon>
        <taxon>Flavobacterium</taxon>
    </lineage>
</organism>
<dbReference type="Gene3D" id="2.40.50.870">
    <property type="entry name" value="Protein of unknown function (DUF3299)"/>
    <property type="match status" value="1"/>
</dbReference>
<gene>
    <name evidence="1" type="ORF">J2X31_001888</name>
</gene>
<dbReference type="EMBL" id="JAVDVI010000007">
    <property type="protein sequence ID" value="MDR6967874.1"/>
    <property type="molecule type" value="Genomic_DNA"/>
</dbReference>
<comment type="caution">
    <text evidence="1">The sequence shown here is derived from an EMBL/GenBank/DDBJ whole genome shotgun (WGS) entry which is preliminary data.</text>
</comment>
<protein>
    <recommendedName>
        <fullName evidence="3">DUF3299 domain-containing protein</fullName>
    </recommendedName>
</protein>
<dbReference type="RefSeq" id="WP_310026253.1">
    <property type="nucleotide sequence ID" value="NZ_JAVDVI010000007.1"/>
</dbReference>
<proteinExistence type="predicted"/>
<evidence type="ECO:0000313" key="1">
    <source>
        <dbReference type="EMBL" id="MDR6967874.1"/>
    </source>
</evidence>
<name>A0ABU1TPM1_9FLAO</name>
<reference evidence="1 2" key="1">
    <citation type="submission" date="2023-07" db="EMBL/GenBank/DDBJ databases">
        <title>Sorghum-associated microbial communities from plants grown in Nebraska, USA.</title>
        <authorList>
            <person name="Schachtman D."/>
        </authorList>
    </citation>
    <scope>NUCLEOTIDE SEQUENCE [LARGE SCALE GENOMIC DNA]</scope>
    <source>
        <strain evidence="1 2">3773</strain>
    </source>
</reference>
<accession>A0ABU1TPM1</accession>
<dbReference type="Proteomes" id="UP001255185">
    <property type="component" value="Unassembled WGS sequence"/>
</dbReference>
<evidence type="ECO:0000313" key="2">
    <source>
        <dbReference type="Proteomes" id="UP001255185"/>
    </source>
</evidence>
<keyword evidence="2" id="KW-1185">Reference proteome</keyword>